<dbReference type="InterPro" id="IPR036397">
    <property type="entry name" value="RNaseH_sf"/>
</dbReference>
<evidence type="ECO:0000256" key="7">
    <source>
        <dbReference type="ARBA" id="ARBA00022801"/>
    </source>
</evidence>
<proteinExistence type="inferred from homology"/>
<evidence type="ECO:0000313" key="10">
    <source>
        <dbReference type="Proteomes" id="UP001150217"/>
    </source>
</evidence>
<evidence type="ECO:0000256" key="4">
    <source>
        <dbReference type="ARBA" id="ARBA00022722"/>
    </source>
</evidence>
<evidence type="ECO:0000256" key="6">
    <source>
        <dbReference type="ARBA" id="ARBA00022759"/>
    </source>
</evidence>
<evidence type="ECO:0000259" key="8">
    <source>
        <dbReference type="PROSITE" id="PS50879"/>
    </source>
</evidence>
<comment type="similarity">
    <text evidence="2">Belongs to the RNase H family.</text>
</comment>
<name>A0ABQ8V5L7_9AGAR</name>
<dbReference type="Pfam" id="PF00075">
    <property type="entry name" value="RNase_H"/>
    <property type="match status" value="1"/>
</dbReference>
<dbReference type="InterPro" id="IPR050092">
    <property type="entry name" value="RNase_H"/>
</dbReference>
<dbReference type="PANTHER" id="PTHR10642">
    <property type="entry name" value="RIBONUCLEASE H1"/>
    <property type="match status" value="1"/>
</dbReference>
<keyword evidence="4" id="KW-0540">Nuclease</keyword>
<comment type="catalytic activity">
    <reaction evidence="1">
        <text>Endonucleolytic cleavage to 5'-phosphomonoester.</text>
        <dbReference type="EC" id="3.1.26.4"/>
    </reaction>
</comment>
<feature type="domain" description="RNase H type-1" evidence="8">
    <location>
        <begin position="60"/>
        <end position="203"/>
    </location>
</feature>
<evidence type="ECO:0000256" key="2">
    <source>
        <dbReference type="ARBA" id="ARBA00005300"/>
    </source>
</evidence>
<keyword evidence="6" id="KW-0255">Endonuclease</keyword>
<organism evidence="9 10">
    <name type="scientific">Lentinula lateritia</name>
    <dbReference type="NCBI Taxonomy" id="40482"/>
    <lineage>
        <taxon>Eukaryota</taxon>
        <taxon>Fungi</taxon>
        <taxon>Dikarya</taxon>
        <taxon>Basidiomycota</taxon>
        <taxon>Agaricomycotina</taxon>
        <taxon>Agaricomycetes</taxon>
        <taxon>Agaricomycetidae</taxon>
        <taxon>Agaricales</taxon>
        <taxon>Marasmiineae</taxon>
        <taxon>Omphalotaceae</taxon>
        <taxon>Lentinula</taxon>
    </lineage>
</organism>
<gene>
    <name evidence="9" type="ORF">C8R41DRAFT_869834</name>
</gene>
<evidence type="ECO:0000256" key="3">
    <source>
        <dbReference type="ARBA" id="ARBA00012180"/>
    </source>
</evidence>
<reference evidence="9" key="1">
    <citation type="submission" date="2022-08" db="EMBL/GenBank/DDBJ databases">
        <title>A Global Phylogenomic Analysis of the Shiitake Genus Lentinula.</title>
        <authorList>
            <consortium name="DOE Joint Genome Institute"/>
            <person name="Sierra-Patev S."/>
            <person name="Min B."/>
            <person name="Naranjo-Ortiz M."/>
            <person name="Looney B."/>
            <person name="Konkel Z."/>
            <person name="Slot J.C."/>
            <person name="Sakamoto Y."/>
            <person name="Steenwyk J.L."/>
            <person name="Rokas A."/>
            <person name="Carro J."/>
            <person name="Camarero S."/>
            <person name="Ferreira P."/>
            <person name="Molpeceres G."/>
            <person name="Ruiz-Duenas F.J."/>
            <person name="Serrano A."/>
            <person name="Henrissat B."/>
            <person name="Drula E."/>
            <person name="Hughes K.W."/>
            <person name="Mata J.L."/>
            <person name="Ishikawa N.K."/>
            <person name="Vargas-Isla R."/>
            <person name="Ushijima S."/>
            <person name="Smith C.A."/>
            <person name="Ahrendt S."/>
            <person name="Andreopoulos W."/>
            <person name="He G."/>
            <person name="Labutti K."/>
            <person name="Lipzen A."/>
            <person name="Ng V."/>
            <person name="Riley R."/>
            <person name="Sandor L."/>
            <person name="Barry K."/>
            <person name="Martinez A.T."/>
            <person name="Xiao Y."/>
            <person name="Gibbons J.G."/>
            <person name="Terashima K."/>
            <person name="Grigoriev I.V."/>
            <person name="Hibbett D.S."/>
        </authorList>
    </citation>
    <scope>NUCLEOTIDE SEQUENCE</scope>
    <source>
        <strain evidence="9">RHP3577 ss4</strain>
    </source>
</reference>
<protein>
    <recommendedName>
        <fullName evidence="3">ribonuclease H</fullName>
        <ecNumber evidence="3">3.1.26.4</ecNumber>
    </recommendedName>
</protein>
<dbReference type="Gene3D" id="3.30.420.10">
    <property type="entry name" value="Ribonuclease H-like superfamily/Ribonuclease H"/>
    <property type="match status" value="1"/>
</dbReference>
<dbReference type="InterPro" id="IPR002156">
    <property type="entry name" value="RNaseH_domain"/>
</dbReference>
<evidence type="ECO:0000313" key="9">
    <source>
        <dbReference type="EMBL" id="KAJ4475818.1"/>
    </source>
</evidence>
<keyword evidence="7" id="KW-0378">Hydrolase</keyword>
<keyword evidence="5" id="KW-0479">Metal-binding</keyword>
<dbReference type="PANTHER" id="PTHR10642:SF26">
    <property type="entry name" value="RIBONUCLEASE H1"/>
    <property type="match status" value="1"/>
</dbReference>
<dbReference type="EC" id="3.1.26.4" evidence="3"/>
<comment type="caution">
    <text evidence="9">The sequence shown here is derived from an EMBL/GenBank/DDBJ whole genome shotgun (WGS) entry which is preliminary data.</text>
</comment>
<dbReference type="InterPro" id="IPR012337">
    <property type="entry name" value="RNaseH-like_sf"/>
</dbReference>
<dbReference type="SUPFAM" id="SSF53098">
    <property type="entry name" value="Ribonuclease H-like"/>
    <property type="match status" value="1"/>
</dbReference>
<keyword evidence="10" id="KW-1185">Reference proteome</keyword>
<dbReference type="EMBL" id="JANVFT010000073">
    <property type="protein sequence ID" value="KAJ4475818.1"/>
    <property type="molecule type" value="Genomic_DNA"/>
</dbReference>
<evidence type="ECO:0000256" key="5">
    <source>
        <dbReference type="ARBA" id="ARBA00022723"/>
    </source>
</evidence>
<dbReference type="Proteomes" id="UP001150217">
    <property type="component" value="Unassembled WGS sequence"/>
</dbReference>
<evidence type="ECO:0000256" key="1">
    <source>
        <dbReference type="ARBA" id="ARBA00000077"/>
    </source>
</evidence>
<accession>A0ABQ8V5L7</accession>
<sequence length="530" mass="60358">MTTLPEDTEPTDLPVTNDESQIFDWQTTTKGTLSDAFHIFTSDERSNEIPTQNAWNQNETRNQVEVYTDGSCINNGDDNATAGAGIFSKDDPTLTCAIRIPSTLKQTNQTGEIIGLKQAAEKAHLKDEVTFCSDSKTALDGLTTLREKWENIGYIGIENAREFQVTTARLRARKALSIMKKVKAHVGIEGNKEADKLANEGRMKPNEDRIDLTIPRHLCLSGAKLKCLNQSLVYQAIKQQKMEKPKHREKLNRRSTQQNIGMAKIGAIRLSGKTPSDKRIWGAMRHRDFSRQFRYFSWMTAHNGYMVGKFWDRTQEPWKGVCAFCKVEESMEHILTECRGPGMEEIWSLCEDLWRGKRTEWLRPSFGEILSCGLVELKDNDGNPKKGDSRLYRIIVSESAHLIWKLRNARVINGKGFPSAQEILNKWNNCINSRLQIDCLLANSRFGSKRLSQTIVEKTWYEVLQDKESLPDVWTKSTGVLDGEGENLLESRLDASPESHTQGVRSRRSCGTHFLQWAHFICIVLYFYAT</sequence>
<dbReference type="PROSITE" id="PS50879">
    <property type="entry name" value="RNASE_H_1"/>
    <property type="match status" value="1"/>
</dbReference>